<dbReference type="InterPro" id="IPR051544">
    <property type="entry name" value="TPS_OM_transporter"/>
</dbReference>
<gene>
    <name evidence="12" type="ORF">ICL16_12650</name>
</gene>
<evidence type="ECO:0000256" key="3">
    <source>
        <dbReference type="ARBA" id="ARBA00022448"/>
    </source>
</evidence>
<proteinExistence type="inferred from homology"/>
<dbReference type="GO" id="GO:0098046">
    <property type="term" value="C:type V protein secretion system complex"/>
    <property type="evidence" value="ECO:0007669"/>
    <property type="project" value="TreeGrafter"/>
</dbReference>
<dbReference type="Pfam" id="PF08479">
    <property type="entry name" value="POTRA_2"/>
    <property type="match status" value="1"/>
</dbReference>
<keyword evidence="8" id="KW-0998">Cell outer membrane</keyword>
<dbReference type="EMBL" id="JACXAE010000046">
    <property type="protein sequence ID" value="MBD2772899.1"/>
    <property type="molecule type" value="Genomic_DNA"/>
</dbReference>
<dbReference type="GO" id="GO:0046819">
    <property type="term" value="P:protein secretion by the type V secretion system"/>
    <property type="evidence" value="ECO:0007669"/>
    <property type="project" value="TreeGrafter"/>
</dbReference>
<dbReference type="Gene3D" id="3.10.20.310">
    <property type="entry name" value="membrane protein fhac"/>
    <property type="match status" value="1"/>
</dbReference>
<sequence length="564" mass="62173">MKAFGFVLAAVLCNYQQAIAQTPNPGLLPSDRLEDIPTTPLPSDVLPQPSKQQLLPPPIPESQSPPEDLNVKFKIDRIEVVGSTIFKPKDFAAVTSSFVGRELTFAELLQIKDAITKLYTDKGYVTTGALITPQTVEAGTIQIQVIEGSLPEIKIVGNRRLQSKYIRDRIQLGIGKPLNVPRLLENLQLLRLNPRIQNLSAELQTGAKAGTNVLRVEVEEADTFNLTATLDNGRSPSVGSFRRGVDVEEANLLGWGDALSVIYTNTDGSNTVNTNYTLPINARDGTVFFSFNQGWNNVIEKPFSTLDIQSNSRFYELGYRQPLIQKPTRELAVGLSFSRQESQTELGIDDIGGFPLSPGADADGKTKISALRFTQEYTQRSSKQVFAARSQFSVGVDWFGANFNEDAPDSRFFAWRGQAQWVRQLASDTLFLARGDLQLAADSLVPLEQFSLGGQLSVRGYRQDILLTDNGMLLSAEFRLPIVRVPQIGGVLQLTPFIDIGKGWNHNGKNPSPNTLVGSGLGLLWKGDNFSARFDWGIPLISVEGEKRSLQENGLYFSVNYSLF</sequence>
<dbReference type="Gene3D" id="2.40.160.50">
    <property type="entry name" value="membrane protein fhac: a member of the omp85/tpsb transporter family"/>
    <property type="match status" value="1"/>
</dbReference>
<keyword evidence="13" id="KW-1185">Reference proteome</keyword>
<keyword evidence="4" id="KW-1134">Transmembrane beta strand</keyword>
<comment type="similarity">
    <text evidence="2">Belongs to the TPS (TC 1.B.20) family.</text>
</comment>
<protein>
    <submittedName>
        <fullName evidence="12">ShlB/FhaC/HecB family hemolysin secretion/activation protein</fullName>
    </submittedName>
</protein>
<feature type="chain" id="PRO_5035181759" evidence="10">
    <location>
        <begin position="21"/>
        <end position="564"/>
    </location>
</feature>
<evidence type="ECO:0000256" key="7">
    <source>
        <dbReference type="ARBA" id="ARBA00023136"/>
    </source>
</evidence>
<feature type="domain" description="POTRA" evidence="11">
    <location>
        <begin position="73"/>
        <end position="148"/>
    </location>
</feature>
<evidence type="ECO:0000256" key="10">
    <source>
        <dbReference type="SAM" id="SignalP"/>
    </source>
</evidence>
<keyword evidence="7" id="KW-0472">Membrane</keyword>
<evidence type="ECO:0000256" key="4">
    <source>
        <dbReference type="ARBA" id="ARBA00022452"/>
    </source>
</evidence>
<keyword evidence="10" id="KW-0732">Signal</keyword>
<dbReference type="InterPro" id="IPR034746">
    <property type="entry name" value="POTRA"/>
</dbReference>
<evidence type="ECO:0000256" key="1">
    <source>
        <dbReference type="ARBA" id="ARBA00004442"/>
    </source>
</evidence>
<keyword evidence="6" id="KW-0653">Protein transport</keyword>
<dbReference type="AlphaFoldDB" id="A0A8J6XD32"/>
<dbReference type="RefSeq" id="WP_190828006.1">
    <property type="nucleotide sequence ID" value="NZ_CAWPPI010000046.1"/>
</dbReference>
<dbReference type="PANTHER" id="PTHR34597">
    <property type="entry name" value="SLR1661 PROTEIN"/>
    <property type="match status" value="1"/>
</dbReference>
<evidence type="ECO:0000256" key="8">
    <source>
        <dbReference type="ARBA" id="ARBA00023237"/>
    </source>
</evidence>
<evidence type="ECO:0000256" key="9">
    <source>
        <dbReference type="SAM" id="MobiDB-lite"/>
    </source>
</evidence>
<dbReference type="PANTHER" id="PTHR34597:SF1">
    <property type="entry name" value="HEME_HEMOPEXIN TRANSPORTER PROTEIN HUXB"/>
    <property type="match status" value="1"/>
</dbReference>
<evidence type="ECO:0000259" key="11">
    <source>
        <dbReference type="PROSITE" id="PS51779"/>
    </source>
</evidence>
<evidence type="ECO:0000256" key="2">
    <source>
        <dbReference type="ARBA" id="ARBA00009055"/>
    </source>
</evidence>
<comment type="subcellular location">
    <subcellularLocation>
        <location evidence="1">Cell outer membrane</location>
    </subcellularLocation>
</comment>
<reference evidence="12" key="1">
    <citation type="submission" date="2020-09" db="EMBL/GenBank/DDBJ databases">
        <title>Iningainema tapete sp. nov. (Scytonemataceae, Cyanobacteria) from greenhouses in central Florida (USA) produces two types of nodularin with biosynthetic potential for microcystin-LR and anabaenopeptins.</title>
        <authorList>
            <person name="Berthold D.E."/>
            <person name="Lefler F.W."/>
            <person name="Huang I.-S."/>
            <person name="Abdulla H."/>
            <person name="Zimba P.V."/>
            <person name="Laughinghouse H.D. IV."/>
        </authorList>
    </citation>
    <scope>NUCLEOTIDE SEQUENCE</scope>
    <source>
        <strain evidence="12">BLCCT55</strain>
    </source>
</reference>
<keyword evidence="5" id="KW-0812">Transmembrane</keyword>
<dbReference type="PROSITE" id="PS51779">
    <property type="entry name" value="POTRA"/>
    <property type="match status" value="1"/>
</dbReference>
<dbReference type="Pfam" id="PF03865">
    <property type="entry name" value="ShlB"/>
    <property type="match status" value="1"/>
</dbReference>
<feature type="region of interest" description="Disordered" evidence="9">
    <location>
        <begin position="24"/>
        <end position="67"/>
    </location>
</feature>
<evidence type="ECO:0000313" key="12">
    <source>
        <dbReference type="EMBL" id="MBD2772899.1"/>
    </source>
</evidence>
<evidence type="ECO:0000256" key="6">
    <source>
        <dbReference type="ARBA" id="ARBA00022927"/>
    </source>
</evidence>
<organism evidence="12 13">
    <name type="scientific">Iningainema tapete BLCC-T55</name>
    <dbReference type="NCBI Taxonomy" id="2748662"/>
    <lineage>
        <taxon>Bacteria</taxon>
        <taxon>Bacillati</taxon>
        <taxon>Cyanobacteriota</taxon>
        <taxon>Cyanophyceae</taxon>
        <taxon>Nostocales</taxon>
        <taxon>Scytonemataceae</taxon>
        <taxon>Iningainema tapete</taxon>
    </lineage>
</organism>
<dbReference type="InterPro" id="IPR013686">
    <property type="entry name" value="Polypept-transport_assoc_ShlB"/>
</dbReference>
<comment type="caution">
    <text evidence="12">The sequence shown here is derived from an EMBL/GenBank/DDBJ whole genome shotgun (WGS) entry which is preliminary data.</text>
</comment>
<dbReference type="GO" id="GO:0008320">
    <property type="term" value="F:protein transmembrane transporter activity"/>
    <property type="evidence" value="ECO:0007669"/>
    <property type="project" value="TreeGrafter"/>
</dbReference>
<dbReference type="Proteomes" id="UP000629098">
    <property type="component" value="Unassembled WGS sequence"/>
</dbReference>
<evidence type="ECO:0000313" key="13">
    <source>
        <dbReference type="Proteomes" id="UP000629098"/>
    </source>
</evidence>
<accession>A0A8J6XD32</accession>
<evidence type="ECO:0000256" key="5">
    <source>
        <dbReference type="ARBA" id="ARBA00022692"/>
    </source>
</evidence>
<name>A0A8J6XD32_9CYAN</name>
<feature type="signal peptide" evidence="10">
    <location>
        <begin position="1"/>
        <end position="20"/>
    </location>
</feature>
<keyword evidence="3" id="KW-0813">Transport</keyword>
<dbReference type="GO" id="GO:0009279">
    <property type="term" value="C:cell outer membrane"/>
    <property type="evidence" value="ECO:0007669"/>
    <property type="project" value="UniProtKB-SubCell"/>
</dbReference>
<dbReference type="InterPro" id="IPR005565">
    <property type="entry name" value="Hemolysn_activator_HlyB_C"/>
</dbReference>